<dbReference type="NCBIfam" id="NF033516">
    <property type="entry name" value="transpos_IS3"/>
    <property type="match status" value="1"/>
</dbReference>
<dbReference type="PANTHER" id="PTHR46889:SF4">
    <property type="entry name" value="TRANSPOSASE INSO FOR INSERTION SEQUENCE ELEMENT IS911B-RELATED"/>
    <property type="match status" value="1"/>
</dbReference>
<dbReference type="InterPro" id="IPR036397">
    <property type="entry name" value="RNaseH_sf"/>
</dbReference>
<dbReference type="Pfam" id="PF13333">
    <property type="entry name" value="rve_2"/>
    <property type="match status" value="1"/>
</dbReference>
<dbReference type="InterPro" id="IPR048020">
    <property type="entry name" value="Transpos_IS3"/>
</dbReference>
<feature type="domain" description="Integrase catalytic" evidence="2">
    <location>
        <begin position="123"/>
        <end position="287"/>
    </location>
</feature>
<comment type="caution">
    <text evidence="3">The sequence shown here is derived from an EMBL/GenBank/DDBJ whole genome shotgun (WGS) entry which is preliminary data.</text>
</comment>
<dbReference type="Proteomes" id="UP001596035">
    <property type="component" value="Unassembled WGS sequence"/>
</dbReference>
<dbReference type="InterPro" id="IPR012337">
    <property type="entry name" value="RNaseH-like_sf"/>
</dbReference>
<name>A0ABW0DMW3_9ACTN</name>
<dbReference type="PANTHER" id="PTHR46889">
    <property type="entry name" value="TRANSPOSASE INSF FOR INSERTION SEQUENCE IS3B-RELATED"/>
    <property type="match status" value="1"/>
</dbReference>
<gene>
    <name evidence="3" type="ORF">ACFPWV_03705</name>
</gene>
<accession>A0ABW0DMW3</accession>
<dbReference type="InterPro" id="IPR001584">
    <property type="entry name" value="Integrase_cat-core"/>
</dbReference>
<proteinExistence type="predicted"/>
<dbReference type="InterPro" id="IPR025948">
    <property type="entry name" value="HTH-like_dom"/>
</dbReference>
<sequence>MTALFDEHPHLEVEPTLRELHIPSSTYYRWRQAEKEPCERRRRDTRLTGQIQRIHTDSGGIYGSPRVHAVLKREGVHVGRKRVERLMREAGLAGISPRRTGKGFTCRDRDAELAPDLVRRDFTADGPNRLWVTDLTMIPTGEGPLWLSAIRDAFSRRVVSWETAAHADADLVLTTLEYALASREVEPGQLIHHADHGCQYTSVKLTTRLMRAGIEASMGSVGDSYDNALAENLWMLIKTEGLRGRTFATRAEANLALFEYIDGFYNSRRIQRRLGHLSPVEFEEQHYAEQAATERANLKPRQPALTS</sequence>
<evidence type="ECO:0000259" key="2">
    <source>
        <dbReference type="PROSITE" id="PS50994"/>
    </source>
</evidence>
<organism evidence="3 4">
    <name type="scientific">Streptomyces atrovirens</name>
    <dbReference type="NCBI Taxonomy" id="285556"/>
    <lineage>
        <taxon>Bacteria</taxon>
        <taxon>Bacillati</taxon>
        <taxon>Actinomycetota</taxon>
        <taxon>Actinomycetes</taxon>
        <taxon>Kitasatosporales</taxon>
        <taxon>Streptomycetaceae</taxon>
        <taxon>Streptomyces</taxon>
    </lineage>
</organism>
<dbReference type="EMBL" id="JBHSKN010000004">
    <property type="protein sequence ID" value="MFC5239030.1"/>
    <property type="molecule type" value="Genomic_DNA"/>
</dbReference>
<dbReference type="RefSeq" id="WP_344561219.1">
    <property type="nucleotide sequence ID" value="NZ_BAAATG010000021.1"/>
</dbReference>
<dbReference type="PROSITE" id="PS50994">
    <property type="entry name" value="INTEGRASE"/>
    <property type="match status" value="1"/>
</dbReference>
<keyword evidence="4" id="KW-1185">Reference proteome</keyword>
<dbReference type="Pfam" id="PF00665">
    <property type="entry name" value="rve"/>
    <property type="match status" value="1"/>
</dbReference>
<dbReference type="Gene3D" id="3.30.420.10">
    <property type="entry name" value="Ribonuclease H-like superfamily/Ribonuclease H"/>
    <property type="match status" value="1"/>
</dbReference>
<evidence type="ECO:0000313" key="4">
    <source>
        <dbReference type="Proteomes" id="UP001596035"/>
    </source>
</evidence>
<evidence type="ECO:0000256" key="1">
    <source>
        <dbReference type="ARBA" id="ARBA00002286"/>
    </source>
</evidence>
<dbReference type="SUPFAM" id="SSF53098">
    <property type="entry name" value="Ribonuclease H-like"/>
    <property type="match status" value="1"/>
</dbReference>
<reference evidence="4" key="1">
    <citation type="journal article" date="2019" name="Int. J. Syst. Evol. Microbiol.">
        <title>The Global Catalogue of Microorganisms (GCM) 10K type strain sequencing project: providing services to taxonomists for standard genome sequencing and annotation.</title>
        <authorList>
            <consortium name="The Broad Institute Genomics Platform"/>
            <consortium name="The Broad Institute Genome Sequencing Center for Infectious Disease"/>
            <person name="Wu L."/>
            <person name="Ma J."/>
        </authorList>
    </citation>
    <scope>NUCLEOTIDE SEQUENCE [LARGE SCALE GENOMIC DNA]</scope>
    <source>
        <strain evidence="4">CGMCC 4.7131</strain>
    </source>
</reference>
<comment type="function">
    <text evidence="1">Involved in the transposition of the insertion sequence.</text>
</comment>
<protein>
    <submittedName>
        <fullName evidence="3">IS3 family transposase</fullName>
    </submittedName>
</protein>
<dbReference type="Pfam" id="PF13276">
    <property type="entry name" value="HTH_21"/>
    <property type="match status" value="1"/>
</dbReference>
<evidence type="ECO:0000313" key="3">
    <source>
        <dbReference type="EMBL" id="MFC5239030.1"/>
    </source>
</evidence>
<dbReference type="InterPro" id="IPR050900">
    <property type="entry name" value="Transposase_IS3/IS150/IS904"/>
</dbReference>